<accession>A0ABD5T9B0</accession>
<dbReference type="EMBL" id="JBHSWX010000001">
    <property type="protein sequence ID" value="MFC6784643.1"/>
    <property type="molecule type" value="Genomic_DNA"/>
</dbReference>
<dbReference type="InterPro" id="IPR001347">
    <property type="entry name" value="SIS_dom"/>
</dbReference>
<dbReference type="InterPro" id="IPR029055">
    <property type="entry name" value="Ntn_hydrolases_N"/>
</dbReference>
<comment type="subcellular location">
    <subcellularLocation>
        <location evidence="2 11">Cytoplasm</location>
    </subcellularLocation>
</comment>
<dbReference type="SUPFAM" id="SSF56235">
    <property type="entry name" value="N-terminal nucleophile aminohydrolases (Ntn hydrolases)"/>
    <property type="match status" value="1"/>
</dbReference>
<proteinExistence type="inferred from homology"/>
<dbReference type="InterPro" id="IPR035490">
    <property type="entry name" value="GlmS/FrlB_SIS"/>
</dbReference>
<comment type="function">
    <text evidence="10 11">Catalyzes the first step in hexosamine metabolism, converting fructose-6P into glucosamine-6P using glutamine as a nitrogen source.</text>
</comment>
<dbReference type="AlphaFoldDB" id="A0ABD5T9B0"/>
<keyword evidence="6 11" id="KW-0032">Aminotransferase</keyword>
<dbReference type="Gene3D" id="3.60.20.10">
    <property type="entry name" value="Glutamine Phosphoribosylpyrophosphate, subunit 1, domain 1"/>
    <property type="match status" value="1"/>
</dbReference>
<evidence type="ECO:0000256" key="4">
    <source>
        <dbReference type="ARBA" id="ARBA00016090"/>
    </source>
</evidence>
<evidence type="ECO:0000256" key="6">
    <source>
        <dbReference type="ARBA" id="ARBA00022576"/>
    </source>
</evidence>
<dbReference type="PANTHER" id="PTHR10937:SF0">
    <property type="entry name" value="GLUTAMINE--FRUCTOSE-6-PHOSPHATE TRANSAMINASE (ISOMERIZING)"/>
    <property type="match status" value="1"/>
</dbReference>
<dbReference type="CDD" id="cd05008">
    <property type="entry name" value="SIS_GlmS_GlmD_1"/>
    <property type="match status" value="1"/>
</dbReference>
<dbReference type="Gene3D" id="3.40.50.10490">
    <property type="entry name" value="Glucose-6-phosphate isomerase like protein, domain 1"/>
    <property type="match status" value="2"/>
</dbReference>
<dbReference type="NCBIfam" id="NF001484">
    <property type="entry name" value="PRK00331.1"/>
    <property type="match status" value="1"/>
</dbReference>
<keyword evidence="9" id="KW-0315">Glutamine amidotransferase</keyword>
<dbReference type="CDD" id="cd05009">
    <property type="entry name" value="SIS_GlmS_GlmD_2"/>
    <property type="match status" value="1"/>
</dbReference>
<dbReference type="PANTHER" id="PTHR10937">
    <property type="entry name" value="GLUCOSAMINE--FRUCTOSE-6-PHOSPHATE AMINOTRANSFERASE, ISOMERIZING"/>
    <property type="match status" value="1"/>
</dbReference>
<evidence type="ECO:0000256" key="11">
    <source>
        <dbReference type="HAMAP-Rule" id="MF_00164"/>
    </source>
</evidence>
<dbReference type="CDD" id="cd00714">
    <property type="entry name" value="GFAT"/>
    <property type="match status" value="1"/>
</dbReference>
<evidence type="ECO:0000256" key="10">
    <source>
        <dbReference type="ARBA" id="ARBA00055466"/>
    </source>
</evidence>
<evidence type="ECO:0000256" key="2">
    <source>
        <dbReference type="ARBA" id="ARBA00004496"/>
    </source>
</evidence>
<evidence type="ECO:0000313" key="15">
    <source>
        <dbReference type="Proteomes" id="UP001596443"/>
    </source>
</evidence>
<dbReference type="InterPro" id="IPR005855">
    <property type="entry name" value="GFAT"/>
</dbReference>
<dbReference type="Pfam" id="PF01380">
    <property type="entry name" value="SIS"/>
    <property type="match status" value="2"/>
</dbReference>
<dbReference type="Proteomes" id="UP001596443">
    <property type="component" value="Unassembled WGS sequence"/>
</dbReference>
<keyword evidence="5 11" id="KW-0963">Cytoplasm</keyword>
<protein>
    <recommendedName>
        <fullName evidence="4 11">Glutamine--fructose-6-phosphate aminotransferase [isomerizing]</fullName>
        <ecNumber evidence="3 11">2.6.1.16</ecNumber>
    </recommendedName>
    <alternativeName>
        <fullName evidence="11">D-fructose-6-phosphate amidotransferase</fullName>
    </alternativeName>
    <alternativeName>
        <fullName evidence="11">GFAT</fullName>
    </alternativeName>
    <alternativeName>
        <fullName evidence="11">Glucosamine-6-phosphate synthase</fullName>
    </alternativeName>
    <alternativeName>
        <fullName evidence="11">Hexosephosphate aminotransferase</fullName>
    </alternativeName>
    <alternativeName>
        <fullName evidence="11">L-glutamine--D-fructose-6-phosphate amidotransferase</fullName>
    </alternativeName>
</protein>
<feature type="active site" description="For Fru-6P isomerization activity" evidence="11">
    <location>
        <position position="599"/>
    </location>
</feature>
<evidence type="ECO:0000259" key="12">
    <source>
        <dbReference type="PROSITE" id="PS51278"/>
    </source>
</evidence>
<dbReference type="SUPFAM" id="SSF53697">
    <property type="entry name" value="SIS domain"/>
    <property type="match status" value="1"/>
</dbReference>
<gene>
    <name evidence="11 14" type="primary">glmS</name>
    <name evidence="14" type="ORF">ACFQFD_01160</name>
</gene>
<organism evidence="14 15">
    <name type="scientific">Halobaculum halobium</name>
    <dbReference type="NCBI Taxonomy" id="3032281"/>
    <lineage>
        <taxon>Archaea</taxon>
        <taxon>Methanobacteriati</taxon>
        <taxon>Methanobacteriota</taxon>
        <taxon>Stenosarchaea group</taxon>
        <taxon>Halobacteria</taxon>
        <taxon>Halobacteriales</taxon>
        <taxon>Haloferacaceae</taxon>
        <taxon>Halobaculum</taxon>
    </lineage>
</organism>
<dbReference type="GeneID" id="81211359"/>
<comment type="caution">
    <text evidence="14">The sequence shown here is derived from an EMBL/GenBank/DDBJ whole genome shotgun (WGS) entry which is preliminary data.</text>
</comment>
<feature type="active site" description="Nucleophile; for GATase activity" evidence="11">
    <location>
        <position position="2"/>
    </location>
</feature>
<dbReference type="GO" id="GO:0005975">
    <property type="term" value="P:carbohydrate metabolic process"/>
    <property type="evidence" value="ECO:0007669"/>
    <property type="project" value="UniProtKB-UniRule"/>
</dbReference>
<dbReference type="InterPro" id="IPR017932">
    <property type="entry name" value="GATase_2_dom"/>
</dbReference>
<dbReference type="FunFam" id="3.40.50.10490:FF:000001">
    <property type="entry name" value="Glutamine--fructose-6-phosphate aminotransferase [isomerizing]"/>
    <property type="match status" value="1"/>
</dbReference>
<dbReference type="GO" id="GO:0005737">
    <property type="term" value="C:cytoplasm"/>
    <property type="evidence" value="ECO:0007669"/>
    <property type="project" value="UniProtKB-SubCell"/>
</dbReference>
<comment type="catalytic activity">
    <reaction evidence="1 11">
        <text>D-fructose 6-phosphate + L-glutamine = D-glucosamine 6-phosphate + L-glutamate</text>
        <dbReference type="Rhea" id="RHEA:13237"/>
        <dbReference type="ChEBI" id="CHEBI:29985"/>
        <dbReference type="ChEBI" id="CHEBI:58359"/>
        <dbReference type="ChEBI" id="CHEBI:58725"/>
        <dbReference type="ChEBI" id="CHEBI:61527"/>
        <dbReference type="EC" id="2.6.1.16"/>
    </reaction>
</comment>
<comment type="subunit">
    <text evidence="11">Homodimer.</text>
</comment>
<reference evidence="14 15" key="1">
    <citation type="journal article" date="2019" name="Int. J. Syst. Evol. Microbiol.">
        <title>The Global Catalogue of Microorganisms (GCM) 10K type strain sequencing project: providing services to taxonomists for standard genome sequencing and annotation.</title>
        <authorList>
            <consortium name="The Broad Institute Genomics Platform"/>
            <consortium name="The Broad Institute Genome Sequencing Center for Infectious Disease"/>
            <person name="Wu L."/>
            <person name="Ma J."/>
        </authorList>
    </citation>
    <scope>NUCLEOTIDE SEQUENCE [LARGE SCALE GENOMIC DNA]</scope>
    <source>
        <strain evidence="14 15">SYNS20</strain>
    </source>
</reference>
<evidence type="ECO:0000256" key="9">
    <source>
        <dbReference type="ARBA" id="ARBA00022962"/>
    </source>
</evidence>
<dbReference type="InterPro" id="IPR047084">
    <property type="entry name" value="GFAT_N"/>
</dbReference>
<dbReference type="InterPro" id="IPR046348">
    <property type="entry name" value="SIS_dom_sf"/>
</dbReference>
<dbReference type="HAMAP" id="MF_00164">
    <property type="entry name" value="GlmS"/>
    <property type="match status" value="1"/>
</dbReference>
<feature type="domain" description="SIS" evidence="13">
    <location>
        <begin position="284"/>
        <end position="423"/>
    </location>
</feature>
<evidence type="ECO:0000256" key="7">
    <source>
        <dbReference type="ARBA" id="ARBA00022679"/>
    </source>
</evidence>
<dbReference type="Pfam" id="PF13522">
    <property type="entry name" value="GATase_6"/>
    <property type="match status" value="1"/>
</dbReference>
<name>A0ABD5T9B0_9EURY</name>
<feature type="domain" description="Glutamine amidotransferase type-2" evidence="12">
    <location>
        <begin position="2"/>
        <end position="218"/>
    </location>
</feature>
<evidence type="ECO:0000256" key="8">
    <source>
        <dbReference type="ARBA" id="ARBA00022737"/>
    </source>
</evidence>
<dbReference type="EC" id="2.6.1.16" evidence="3 11"/>
<sequence>MCGITACVGDGDVVDTVLTGLKNLEYRGYDSAGIATLTDAGVQSHKCEGRIDDLVDELGGVDLCGTFGVGHTRWSTHGKPTDENAHPHTDCTASVAVVHNGIIENHAELRGELSAAGHLFTSETDTEVVPHLIEEELAAGKSPEAAFRAAIDRIEGSYAIAALIEGTDAILATRQGSPLVLGVDDDRRFLASDVPSFMEFTSRVVYLHDGDVVRLTLGEHEITDAEGEPVSRSIDTVEWESEDAERGGYDHYMLKEINEQPEALERTINGRITDDGRVALADFPPGTFDEVSEVHFLSCGTSHHASMYAQQLLRDRGVPAYAFTAGEYATTPAPVSEDTLVIAVTQSGETADTLASLRSANERGARTLTVTNVVGSTAAREADEALFIRAGPEIGVAATKTFTSQVAALLLVVERLTVDITGTPSEDSEAVLTALRELPDAVDRLIGSSIASSLAPRYAGSEQHFFIGRGVAYPVACEGALKLKEISYEQAEGFSAGELKHGPLALVTPETPIVAVFTGKHDTKTLNNVEEVRSRGASVIGVAPESADHVAAAVDEFLPIPDTNPDVAGVLANVQLQLVSYHVANVLNRSIDKPRNLAKSVTVE</sequence>
<dbReference type="PROSITE" id="PS51464">
    <property type="entry name" value="SIS"/>
    <property type="match status" value="2"/>
</dbReference>
<keyword evidence="8" id="KW-0677">Repeat</keyword>
<evidence type="ECO:0000256" key="1">
    <source>
        <dbReference type="ARBA" id="ARBA00001031"/>
    </source>
</evidence>
<feature type="domain" description="SIS" evidence="13">
    <location>
        <begin position="454"/>
        <end position="594"/>
    </location>
</feature>
<keyword evidence="15" id="KW-1185">Reference proteome</keyword>
<keyword evidence="7 11" id="KW-0808">Transferase</keyword>
<evidence type="ECO:0000256" key="5">
    <source>
        <dbReference type="ARBA" id="ARBA00022490"/>
    </source>
</evidence>
<dbReference type="FunFam" id="3.60.20.10:FF:000006">
    <property type="entry name" value="Glutamine--fructose-6-phosphate aminotransferase [isomerizing]"/>
    <property type="match status" value="1"/>
</dbReference>
<evidence type="ECO:0000313" key="14">
    <source>
        <dbReference type="EMBL" id="MFC6784643.1"/>
    </source>
</evidence>
<dbReference type="GO" id="GO:0004360">
    <property type="term" value="F:glutamine-fructose-6-phosphate transaminase (isomerizing) activity"/>
    <property type="evidence" value="ECO:0007669"/>
    <property type="project" value="UniProtKB-UniRule"/>
</dbReference>
<dbReference type="InterPro" id="IPR035466">
    <property type="entry name" value="GlmS/AgaS_SIS"/>
</dbReference>
<dbReference type="PROSITE" id="PS51278">
    <property type="entry name" value="GATASE_TYPE_2"/>
    <property type="match status" value="1"/>
</dbReference>
<evidence type="ECO:0000259" key="13">
    <source>
        <dbReference type="PROSITE" id="PS51464"/>
    </source>
</evidence>
<feature type="initiator methionine" description="Removed" evidence="11">
    <location>
        <position position="1"/>
    </location>
</feature>
<evidence type="ECO:0000256" key="3">
    <source>
        <dbReference type="ARBA" id="ARBA00012916"/>
    </source>
</evidence>
<dbReference type="NCBIfam" id="TIGR01135">
    <property type="entry name" value="glmS"/>
    <property type="match status" value="1"/>
</dbReference>
<dbReference type="RefSeq" id="WP_284063468.1">
    <property type="nucleotide sequence ID" value="NZ_CP126159.1"/>
</dbReference>